<dbReference type="InterPro" id="IPR012337">
    <property type="entry name" value="RNaseH-like_sf"/>
</dbReference>
<dbReference type="SUPFAM" id="SSF53098">
    <property type="entry name" value="Ribonuclease H-like"/>
    <property type="match status" value="1"/>
</dbReference>
<gene>
    <name evidence="1" type="ORF">ALC53_12948</name>
</gene>
<protein>
    <submittedName>
        <fullName evidence="1">Uncharacterized protein</fullName>
    </submittedName>
</protein>
<evidence type="ECO:0000313" key="1">
    <source>
        <dbReference type="EMBL" id="KYM76653.1"/>
    </source>
</evidence>
<dbReference type="AlphaFoldDB" id="A0A151HY75"/>
<dbReference type="PANTHER" id="PTHR31511:SF12">
    <property type="entry name" value="RHO TERMINATION FACTOR N-TERMINAL DOMAIN-CONTAINING PROTEIN"/>
    <property type="match status" value="1"/>
</dbReference>
<proteinExistence type="predicted"/>
<keyword evidence="2" id="KW-1185">Reference proteome</keyword>
<dbReference type="Proteomes" id="UP000078540">
    <property type="component" value="Unassembled WGS sequence"/>
</dbReference>
<dbReference type="STRING" id="520822.A0A151HY75"/>
<sequence length="778" mass="91514">HGARFDRASNSAEYHRRVAWEQRCDENLWKSSHLNLADIEFPIMFRDIPKFENLNNKSIRSTYTASKISRSFLYSSLISRKTNILFSCTYKIPATTILETLLWIKNLSRLIRSQINGNENRKYFCNLSAKLEIHSEDCDKMNDCVIRLSRKDDRRLEFSNYNQKRVPFIVYANLKYIIRKMESDTEERCHINSMQQREADRSAMRCHICEKLFALDDTWVHDHCHLIRRYCGPAHSNCNLNYKNSFYILIVFHNLSNYGAHFIIKCLDKDKLKIVHSEFLTLSDEEFELLIRKDVFPYEYISDSPSKLGEYNDLYLKTDALLLADIFENFRNIYIAMILKHTRVRFELLTDIDGYVYQVLCHTPNFKDAANFDVNAIAPDSPIELNTQFRMCAKNDFEKNLYILMNNAVFDKIIENVRNHIDVKLITKWNGRNLIAVEMRKLEVKFNKPIYVLMIEFVRLRAKMYAMKMDGKDTKIAKGVKKIIYDAAYVKVHYLKQFECYIDVYNKNGTISLQEVVETKPDKFVMTNSSQVYESLWNELQVITVAPTGMLLELVNLGPLDKYLCNSKSVLTVDMVEATVCLATALWHLEENHGNIIHGNIRCRYYKCENRLLPPKDCPNEIYKLMLECWGKNNSIARKQPQTIWQRTYEINENLNVILQGHIGEGFYGEVYKENVLDFEREIKIMEIKCYLNSHRYSLAYKTLLGFALDIVTDMEYLFSYGVDPQLLVRVAEKEILMMTITDLSNALERGSCWQLNNYERPIFAILCEDIEQLLYNY</sequence>
<accession>A0A151HY75</accession>
<dbReference type="PANTHER" id="PTHR31511">
    <property type="entry name" value="PROTEIN CBG23764"/>
    <property type="match status" value="1"/>
</dbReference>
<dbReference type="EMBL" id="KQ976724">
    <property type="protein sequence ID" value="KYM76653.1"/>
    <property type="molecule type" value="Genomic_DNA"/>
</dbReference>
<reference evidence="1 2" key="1">
    <citation type="submission" date="2015-09" db="EMBL/GenBank/DDBJ databases">
        <title>Atta colombica WGS genome.</title>
        <authorList>
            <person name="Nygaard S."/>
            <person name="Hu H."/>
            <person name="Boomsma J."/>
            <person name="Zhang G."/>
        </authorList>
    </citation>
    <scope>NUCLEOTIDE SEQUENCE [LARGE SCALE GENOMIC DNA]</scope>
    <source>
        <strain evidence="1">Treedump-2</strain>
        <tissue evidence="1">Whole body</tissue>
    </source>
</reference>
<evidence type="ECO:0000313" key="2">
    <source>
        <dbReference type="Proteomes" id="UP000078540"/>
    </source>
</evidence>
<feature type="non-terminal residue" evidence="1">
    <location>
        <position position="1"/>
    </location>
</feature>
<organism evidence="1 2">
    <name type="scientific">Atta colombica</name>
    <dbReference type="NCBI Taxonomy" id="520822"/>
    <lineage>
        <taxon>Eukaryota</taxon>
        <taxon>Metazoa</taxon>
        <taxon>Ecdysozoa</taxon>
        <taxon>Arthropoda</taxon>
        <taxon>Hexapoda</taxon>
        <taxon>Insecta</taxon>
        <taxon>Pterygota</taxon>
        <taxon>Neoptera</taxon>
        <taxon>Endopterygota</taxon>
        <taxon>Hymenoptera</taxon>
        <taxon>Apocrita</taxon>
        <taxon>Aculeata</taxon>
        <taxon>Formicoidea</taxon>
        <taxon>Formicidae</taxon>
        <taxon>Myrmicinae</taxon>
        <taxon>Atta</taxon>
    </lineage>
</organism>
<name>A0A151HY75_9HYME</name>